<dbReference type="HAMAP" id="MF_00214">
    <property type="entry name" value="AroD"/>
    <property type="match status" value="1"/>
</dbReference>
<keyword evidence="5" id="KW-0028">Amino-acid biosynthesis</keyword>
<feature type="binding site" evidence="5">
    <location>
        <begin position="47"/>
        <end position="49"/>
    </location>
    <ligand>
        <name>3-dehydroquinate</name>
        <dbReference type="ChEBI" id="CHEBI:32364"/>
    </ligand>
</feature>
<dbReference type="GO" id="GO:0009073">
    <property type="term" value="P:aromatic amino acid family biosynthetic process"/>
    <property type="evidence" value="ECO:0007669"/>
    <property type="project" value="UniProtKB-KW"/>
</dbReference>
<dbReference type="PANTHER" id="PTHR43699:SF1">
    <property type="entry name" value="3-DEHYDROQUINATE DEHYDRATASE"/>
    <property type="match status" value="1"/>
</dbReference>
<comment type="similarity">
    <text evidence="5">Belongs to the type-I 3-dehydroquinase family.</text>
</comment>
<dbReference type="InterPro" id="IPR001381">
    <property type="entry name" value="DHquinase_I"/>
</dbReference>
<evidence type="ECO:0000256" key="4">
    <source>
        <dbReference type="ARBA" id="ARBA00023270"/>
    </source>
</evidence>
<dbReference type="InterPro" id="IPR050146">
    <property type="entry name" value="Type-I_3-dehydroquinase"/>
</dbReference>
<feature type="active site" description="Schiff-base intermediate with substrate" evidence="5">
    <location>
        <position position="171"/>
    </location>
</feature>
<evidence type="ECO:0000256" key="1">
    <source>
        <dbReference type="ARBA" id="ARBA00001864"/>
    </source>
</evidence>
<dbReference type="Gene3D" id="3.20.20.70">
    <property type="entry name" value="Aldolase class I"/>
    <property type="match status" value="1"/>
</dbReference>
<dbReference type="EMBL" id="BJVK01000003">
    <property type="protein sequence ID" value="GEL27540.1"/>
    <property type="molecule type" value="Genomic_DNA"/>
</dbReference>
<comment type="caution">
    <text evidence="5">Lacks conserved residue(s) required for the propagation of feature annotation.</text>
</comment>
<feature type="binding site" evidence="5">
    <location>
        <position position="236"/>
    </location>
    <ligand>
        <name>3-dehydroquinate</name>
        <dbReference type="ChEBI" id="CHEBI:32364"/>
    </ligand>
</feature>
<dbReference type="GO" id="GO:0003855">
    <property type="term" value="F:3-dehydroquinate dehydratase activity"/>
    <property type="evidence" value="ECO:0007669"/>
    <property type="project" value="UniProtKB-UniRule"/>
</dbReference>
<keyword evidence="3 5" id="KW-0456">Lyase</keyword>
<dbReference type="STRING" id="1423764.FC95_GL000267"/>
<comment type="pathway">
    <text evidence="5">Metabolic intermediate biosynthesis; chorismate biosynthesis; chorismate from D-erythrose 4-phosphate and phosphoenolpyruvate: step 3/7.</text>
</comment>
<dbReference type="SUPFAM" id="SSF51569">
    <property type="entry name" value="Aldolase"/>
    <property type="match status" value="1"/>
</dbReference>
<dbReference type="FunFam" id="3.20.20.70:FF:000047">
    <property type="entry name" value="3-dehydroquinate dehydratase"/>
    <property type="match status" value="1"/>
</dbReference>
<dbReference type="GO" id="GO:0046279">
    <property type="term" value="P:3,4-dihydroxybenzoate biosynthetic process"/>
    <property type="evidence" value="ECO:0007669"/>
    <property type="project" value="TreeGrafter"/>
</dbReference>
<keyword evidence="4 5" id="KW-0704">Schiff base</keyword>
<protein>
    <recommendedName>
        <fullName evidence="5">3-dehydroquinate dehydratase</fullName>
        <shortName evidence="5">3-dehydroquinase</shortName>
        <ecNumber evidence="5">4.2.1.10</ecNumber>
    </recommendedName>
    <alternativeName>
        <fullName evidence="5">Type I DHQase</fullName>
    </alternativeName>
    <alternativeName>
        <fullName evidence="5">Type I dehydroquinase</fullName>
        <shortName evidence="5">DHQ1</shortName>
    </alternativeName>
</protein>
<name>A0A511DRR6_LENKE</name>
<dbReference type="GeneID" id="71567070"/>
<evidence type="ECO:0000256" key="3">
    <source>
        <dbReference type="ARBA" id="ARBA00023239"/>
    </source>
</evidence>
<evidence type="ECO:0000256" key="5">
    <source>
        <dbReference type="HAMAP-Rule" id="MF_00214"/>
    </source>
</evidence>
<dbReference type="UniPathway" id="UPA00053">
    <property type="reaction ID" value="UER00086"/>
</dbReference>
<sequence length="251" mass="27912">MSAKATVGHTTFETGKTKIAVPITGHTAVEIQEQAKAAIAFKPDTIEWRIDYYDEVLKSEAYLQTAQKVRAILGDTILLTTFRTTGEGGQLVIDEQAYMKLYQSIIENQLTDMLDIEDHFNEATISRLIYLAHRHNISVILSAHEFQGTPPELEIINILEQMQSQNADIAKIAAMPRKFKDVLTLMKATSIESEKLEIPIIAISMGHLGEISRVTAPVFGSVMSFATVGDASAPGQMDIETLRREMKIFDK</sequence>
<dbReference type="InterPro" id="IPR013785">
    <property type="entry name" value="Aldolase_TIM"/>
</dbReference>
<dbReference type="Proteomes" id="UP000321893">
    <property type="component" value="Unassembled WGS sequence"/>
</dbReference>
<dbReference type="NCBIfam" id="TIGR01093">
    <property type="entry name" value="aroD"/>
    <property type="match status" value="1"/>
</dbReference>
<comment type="catalytic activity">
    <reaction evidence="1 5">
        <text>3-dehydroquinate = 3-dehydroshikimate + H2O</text>
        <dbReference type="Rhea" id="RHEA:21096"/>
        <dbReference type="ChEBI" id="CHEBI:15377"/>
        <dbReference type="ChEBI" id="CHEBI:16630"/>
        <dbReference type="ChEBI" id="CHEBI:32364"/>
        <dbReference type="EC" id="4.2.1.10"/>
    </reaction>
</comment>
<evidence type="ECO:0000313" key="6">
    <source>
        <dbReference type="EMBL" id="GEL27540.1"/>
    </source>
</evidence>
<dbReference type="CDD" id="cd00502">
    <property type="entry name" value="DHQase_I"/>
    <property type="match status" value="1"/>
</dbReference>
<feature type="binding site" evidence="5">
    <location>
        <position position="232"/>
    </location>
    <ligand>
        <name>3-dehydroquinate</name>
        <dbReference type="ChEBI" id="CHEBI:32364"/>
    </ligand>
</feature>
<comment type="subunit">
    <text evidence="5">Homodimer.</text>
</comment>
<accession>A0A511DRR6</accession>
<feature type="active site" description="Proton donor/acceptor" evidence="5">
    <location>
        <position position="144"/>
    </location>
</feature>
<feature type="binding site" evidence="5">
    <location>
        <position position="213"/>
    </location>
    <ligand>
        <name>3-dehydroquinate</name>
        <dbReference type="ChEBI" id="CHEBI:32364"/>
    </ligand>
</feature>
<feature type="binding site" evidence="5">
    <location>
        <position position="83"/>
    </location>
    <ligand>
        <name>3-dehydroquinate</name>
        <dbReference type="ChEBI" id="CHEBI:32364"/>
    </ligand>
</feature>
<comment type="function">
    <text evidence="5">Involved in the third step of the chorismate pathway, which leads to the biosynthesis of aromatic amino acids. Catalyzes the cis-dehydration of 3-dehydroquinate (DHQ) and introduces the first double bond of the aromatic ring to yield 3-dehydroshikimate.</text>
</comment>
<dbReference type="PANTHER" id="PTHR43699">
    <property type="entry name" value="3-DEHYDROQUINATE DEHYDRATASE"/>
    <property type="match status" value="1"/>
</dbReference>
<organism evidence="6 7">
    <name type="scientific">Lentilactobacillus kefiri</name>
    <name type="common">Lactobacillus kefiri</name>
    <dbReference type="NCBI Taxonomy" id="33962"/>
    <lineage>
        <taxon>Bacteria</taxon>
        <taxon>Bacillati</taxon>
        <taxon>Bacillota</taxon>
        <taxon>Bacilli</taxon>
        <taxon>Lactobacillales</taxon>
        <taxon>Lactobacillaceae</taxon>
        <taxon>Lentilactobacillus</taxon>
    </lineage>
</organism>
<dbReference type="RefSeq" id="WP_054768748.1">
    <property type="nucleotide sequence ID" value="NZ_BJVK01000003.1"/>
</dbReference>
<evidence type="ECO:0000313" key="7">
    <source>
        <dbReference type="Proteomes" id="UP000321893"/>
    </source>
</evidence>
<reference evidence="6" key="1">
    <citation type="submission" date="2019-07" db="EMBL/GenBank/DDBJ databases">
        <title>Whole genome shotgun sequence of Lactobacillus kefiri NBRC 15888.</title>
        <authorList>
            <person name="Hosoyama A."/>
            <person name="Uohara A."/>
            <person name="Ohji S."/>
            <person name="Ichikawa N."/>
        </authorList>
    </citation>
    <scope>NUCLEOTIDE SEQUENCE [LARGE SCALE GENOMIC DNA]</scope>
    <source>
        <strain evidence="6">NBRC 15888</strain>
    </source>
</reference>
<keyword evidence="7" id="KW-1185">Reference proteome</keyword>
<comment type="caution">
    <text evidence="6">The sequence shown here is derived from an EMBL/GenBank/DDBJ whole genome shotgun (WGS) entry which is preliminary data.</text>
</comment>
<evidence type="ECO:0000256" key="2">
    <source>
        <dbReference type="ARBA" id="ARBA00023141"/>
    </source>
</evidence>
<proteinExistence type="inferred from homology"/>
<dbReference type="AlphaFoldDB" id="A0A511DRR6"/>
<gene>
    <name evidence="5 6" type="primary">aroD</name>
    <name evidence="6" type="ORF">LKE01_03600</name>
</gene>
<dbReference type="Pfam" id="PF01487">
    <property type="entry name" value="DHquinase_I"/>
    <property type="match status" value="1"/>
</dbReference>
<keyword evidence="2 5" id="KW-0057">Aromatic amino acid biosynthesis</keyword>
<dbReference type="GO" id="GO:0008652">
    <property type="term" value="P:amino acid biosynthetic process"/>
    <property type="evidence" value="ECO:0007669"/>
    <property type="project" value="UniProtKB-KW"/>
</dbReference>
<dbReference type="OrthoDB" id="9813659at2"/>
<dbReference type="GO" id="GO:0009423">
    <property type="term" value="P:chorismate biosynthetic process"/>
    <property type="evidence" value="ECO:0007669"/>
    <property type="project" value="UniProtKB-UniRule"/>
</dbReference>
<dbReference type="EC" id="4.2.1.10" evidence="5"/>